<proteinExistence type="predicted"/>
<protein>
    <submittedName>
        <fullName evidence="1">Uncharacterized protein</fullName>
    </submittedName>
</protein>
<accession>A0ABR4LPQ4</accession>
<keyword evidence="2" id="KW-1185">Reference proteome</keyword>
<reference evidence="1 2" key="1">
    <citation type="submission" date="2024-07" db="EMBL/GenBank/DDBJ databases">
        <title>Section-level genome sequencing and comparative genomics of Aspergillus sections Usti and Cavernicolus.</title>
        <authorList>
            <consortium name="Lawrence Berkeley National Laboratory"/>
            <person name="Nybo J.L."/>
            <person name="Vesth T.C."/>
            <person name="Theobald S."/>
            <person name="Frisvad J.C."/>
            <person name="Larsen T.O."/>
            <person name="Kjaerboelling I."/>
            <person name="Rothschild-Mancinelli K."/>
            <person name="Lyhne E.K."/>
            <person name="Kogle M.E."/>
            <person name="Barry K."/>
            <person name="Clum A."/>
            <person name="Na H."/>
            <person name="Ledsgaard L."/>
            <person name="Lin J."/>
            <person name="Lipzen A."/>
            <person name="Kuo A."/>
            <person name="Riley R."/>
            <person name="Mondo S."/>
            <person name="Labutti K."/>
            <person name="Haridas S."/>
            <person name="Pangalinan J."/>
            <person name="Salamov A.A."/>
            <person name="Simmons B.A."/>
            <person name="Magnuson J.K."/>
            <person name="Chen J."/>
            <person name="Drula E."/>
            <person name="Henrissat B."/>
            <person name="Wiebenga A."/>
            <person name="Lubbers R.J."/>
            <person name="Gomes A.C."/>
            <person name="Macurrencykelacurrency M.R."/>
            <person name="Stajich J."/>
            <person name="Grigoriev I.V."/>
            <person name="Mortensen U.H."/>
            <person name="De Vries R.P."/>
            <person name="Baker S.E."/>
            <person name="Andersen M.R."/>
        </authorList>
    </citation>
    <scope>NUCLEOTIDE SEQUENCE [LARGE SCALE GENOMIC DNA]</scope>
    <source>
        <strain evidence="1 2">CBS 449.75</strain>
    </source>
</reference>
<evidence type="ECO:0000313" key="2">
    <source>
        <dbReference type="Proteomes" id="UP001610432"/>
    </source>
</evidence>
<dbReference type="RefSeq" id="XP_070885509.1">
    <property type="nucleotide sequence ID" value="XM_071033076.1"/>
</dbReference>
<dbReference type="GeneID" id="98148148"/>
<dbReference type="EMBL" id="JBFXLQ010000024">
    <property type="protein sequence ID" value="KAL2866530.1"/>
    <property type="molecule type" value="Genomic_DNA"/>
</dbReference>
<dbReference type="Proteomes" id="UP001610432">
    <property type="component" value="Unassembled WGS sequence"/>
</dbReference>
<name>A0ABR4LPQ4_9EURO</name>
<comment type="caution">
    <text evidence="1">The sequence shown here is derived from an EMBL/GenBank/DDBJ whole genome shotgun (WGS) entry which is preliminary data.</text>
</comment>
<sequence>MPSPGPCLIVPPIVEANGYGRFFPDSAEDFAFNHFHKNYFSRRSEVRAYKAGYEKARNSLPKPDRKGYDEWSAELYNEVKKYVMYAPCARFRDPRRVPLFTQYAMWLNFVENHGGFINKLGNPLLMPGTTVGALNDNDNANIQKLFAKYTLPSPNPTVKTQDVTLIDGVWVRIYTPSIISPKSPASTGINKPSNVTVFIHGRAR</sequence>
<evidence type="ECO:0000313" key="1">
    <source>
        <dbReference type="EMBL" id="KAL2866530.1"/>
    </source>
</evidence>
<gene>
    <name evidence="1" type="ORF">BJX67DRAFT_381765</name>
</gene>
<organism evidence="1 2">
    <name type="scientific">Aspergillus lucknowensis</name>
    <dbReference type="NCBI Taxonomy" id="176173"/>
    <lineage>
        <taxon>Eukaryota</taxon>
        <taxon>Fungi</taxon>
        <taxon>Dikarya</taxon>
        <taxon>Ascomycota</taxon>
        <taxon>Pezizomycotina</taxon>
        <taxon>Eurotiomycetes</taxon>
        <taxon>Eurotiomycetidae</taxon>
        <taxon>Eurotiales</taxon>
        <taxon>Aspergillaceae</taxon>
        <taxon>Aspergillus</taxon>
        <taxon>Aspergillus subgen. Nidulantes</taxon>
    </lineage>
</organism>